<accession>A0A381VB51</accession>
<evidence type="ECO:0000256" key="3">
    <source>
        <dbReference type="ARBA" id="ARBA00022840"/>
    </source>
</evidence>
<keyword evidence="1" id="KW-0813">Transport</keyword>
<dbReference type="GO" id="GO:0016887">
    <property type="term" value="F:ATP hydrolysis activity"/>
    <property type="evidence" value="ECO:0007669"/>
    <property type="project" value="InterPro"/>
</dbReference>
<feature type="domain" description="ABC transporter" evidence="4">
    <location>
        <begin position="182"/>
        <end position="393"/>
    </location>
</feature>
<dbReference type="InterPro" id="IPR003439">
    <property type="entry name" value="ABC_transporter-like_ATP-bd"/>
</dbReference>
<dbReference type="InterPro" id="IPR027417">
    <property type="entry name" value="P-loop_NTPase"/>
</dbReference>
<sequence length="395" mass="43835">MASLSHESDHSNFFLSRISGYDSPMIIAQDPDSQIIAPTVARELAFNLENAGWPAEKIQHKIQIMVEKFDFTFDLERHPSTLSGGEREILNLTSALACSPDFLLIDDGLSFLSGQTKEKCVTILREWCELSDTVVLWLTSDPSDLQYSVNGWQLCLDHLEKLEKGLEKDYPKISVPPGNLSLKLSKVSFSYPDSGKIFYGQSLQLKKLRSLAVIGENGSGKSTLGALISGMENPHDGDIKMMIDGRSPSMVYLPQSPERLFGGNTPEEVANMILSEGLASDEFIDNITASLASFQIPWSRISKSPIHLLSLSEARIALIVILSHAKYELLILDEPMFSLGVQQRRKMIEYIGAFLLKKYLIFVTHDEMEATALSELSLVISNGTINPRSAIRTHA</sequence>
<protein>
    <recommendedName>
        <fullName evidence="4">ABC transporter domain-containing protein</fullName>
    </recommendedName>
</protein>
<dbReference type="SMART" id="SM00382">
    <property type="entry name" value="AAA"/>
    <property type="match status" value="1"/>
</dbReference>
<gene>
    <name evidence="5" type="ORF">METZ01_LOCUS90450</name>
</gene>
<dbReference type="EMBL" id="UINC01008351">
    <property type="protein sequence ID" value="SVA37596.1"/>
    <property type="molecule type" value="Genomic_DNA"/>
</dbReference>
<dbReference type="InterPro" id="IPR003593">
    <property type="entry name" value="AAA+_ATPase"/>
</dbReference>
<proteinExistence type="predicted"/>
<evidence type="ECO:0000313" key="5">
    <source>
        <dbReference type="EMBL" id="SVA37596.1"/>
    </source>
</evidence>
<dbReference type="SUPFAM" id="SSF52540">
    <property type="entry name" value="P-loop containing nucleoside triphosphate hydrolases"/>
    <property type="match status" value="2"/>
</dbReference>
<dbReference type="GO" id="GO:0005524">
    <property type="term" value="F:ATP binding"/>
    <property type="evidence" value="ECO:0007669"/>
    <property type="project" value="UniProtKB-KW"/>
</dbReference>
<dbReference type="InterPro" id="IPR050095">
    <property type="entry name" value="ECF_ABC_transporter_ATP-bd"/>
</dbReference>
<evidence type="ECO:0000259" key="4">
    <source>
        <dbReference type="PROSITE" id="PS50893"/>
    </source>
</evidence>
<dbReference type="PANTHER" id="PTHR43553">
    <property type="entry name" value="HEAVY METAL TRANSPORTER"/>
    <property type="match status" value="1"/>
</dbReference>
<keyword evidence="3" id="KW-0067">ATP-binding</keyword>
<organism evidence="5">
    <name type="scientific">marine metagenome</name>
    <dbReference type="NCBI Taxonomy" id="408172"/>
    <lineage>
        <taxon>unclassified sequences</taxon>
        <taxon>metagenomes</taxon>
        <taxon>ecological metagenomes</taxon>
    </lineage>
</organism>
<dbReference type="AlphaFoldDB" id="A0A381VB51"/>
<reference evidence="5" key="1">
    <citation type="submission" date="2018-05" db="EMBL/GenBank/DDBJ databases">
        <authorList>
            <person name="Lanie J.A."/>
            <person name="Ng W.-L."/>
            <person name="Kazmierczak K.M."/>
            <person name="Andrzejewski T.M."/>
            <person name="Davidsen T.M."/>
            <person name="Wayne K.J."/>
            <person name="Tettelin H."/>
            <person name="Glass J.I."/>
            <person name="Rusch D."/>
            <person name="Podicherti R."/>
            <person name="Tsui H.-C.T."/>
            <person name="Winkler M.E."/>
        </authorList>
    </citation>
    <scope>NUCLEOTIDE SEQUENCE</scope>
</reference>
<dbReference type="GO" id="GO:0042626">
    <property type="term" value="F:ATPase-coupled transmembrane transporter activity"/>
    <property type="evidence" value="ECO:0007669"/>
    <property type="project" value="TreeGrafter"/>
</dbReference>
<evidence type="ECO:0000256" key="2">
    <source>
        <dbReference type="ARBA" id="ARBA00022741"/>
    </source>
</evidence>
<dbReference type="Gene3D" id="3.40.50.300">
    <property type="entry name" value="P-loop containing nucleotide triphosphate hydrolases"/>
    <property type="match status" value="2"/>
</dbReference>
<keyword evidence="2" id="KW-0547">Nucleotide-binding</keyword>
<dbReference type="PROSITE" id="PS50893">
    <property type="entry name" value="ABC_TRANSPORTER_2"/>
    <property type="match status" value="1"/>
</dbReference>
<name>A0A381VB51_9ZZZZ</name>
<dbReference type="Pfam" id="PF00005">
    <property type="entry name" value="ABC_tran"/>
    <property type="match status" value="1"/>
</dbReference>
<evidence type="ECO:0000256" key="1">
    <source>
        <dbReference type="ARBA" id="ARBA00022448"/>
    </source>
</evidence>
<dbReference type="GO" id="GO:0043190">
    <property type="term" value="C:ATP-binding cassette (ABC) transporter complex"/>
    <property type="evidence" value="ECO:0007669"/>
    <property type="project" value="TreeGrafter"/>
</dbReference>